<keyword evidence="2 3" id="KW-0808">Transferase</keyword>
<dbReference type="FunFam" id="3.40.50.150:FF:000013">
    <property type="entry name" value="Spermidine synthase"/>
    <property type="match status" value="1"/>
</dbReference>
<dbReference type="InterPro" id="IPR001045">
    <property type="entry name" value="Spermi_synthase"/>
</dbReference>
<dbReference type="OrthoDB" id="38125at2759"/>
<dbReference type="STRING" id="52247.A0A4V4NF49"/>
<comment type="similarity">
    <text evidence="1 4">Belongs to the spermidine/spermine synthase family.</text>
</comment>
<dbReference type="NCBIfam" id="NF002010">
    <property type="entry name" value="PRK00811.1"/>
    <property type="match status" value="1"/>
</dbReference>
<proteinExistence type="inferred from homology"/>
<accession>A0A4V4NF49</accession>
<dbReference type="GO" id="GO:0015940">
    <property type="term" value="P:pantothenate biosynthetic process"/>
    <property type="evidence" value="ECO:0007669"/>
    <property type="project" value="UniProtKB-ARBA"/>
</dbReference>
<comment type="caution">
    <text evidence="6">The sequence shown here is derived from an EMBL/GenBank/DDBJ whole genome shotgun (WGS) entry which is preliminary data.</text>
</comment>
<dbReference type="InterPro" id="IPR030373">
    <property type="entry name" value="PABS_CS"/>
</dbReference>
<dbReference type="AlphaFoldDB" id="A0A4V4NF49"/>
<dbReference type="Proteomes" id="UP000307173">
    <property type="component" value="Unassembled WGS sequence"/>
</dbReference>
<dbReference type="PANTHER" id="PTHR11558:SF11">
    <property type="entry name" value="SPERMIDINE SYNTHASE"/>
    <property type="match status" value="1"/>
</dbReference>
<feature type="active site" description="Proton acceptor" evidence="3">
    <location>
        <position position="169"/>
    </location>
</feature>
<gene>
    <name evidence="6" type="ORF">CANINC_004477</name>
</gene>
<dbReference type="InterPro" id="IPR029063">
    <property type="entry name" value="SAM-dependent_MTases_sf"/>
</dbReference>
<feature type="domain" description="PABS" evidence="5">
    <location>
        <begin position="11"/>
        <end position="250"/>
    </location>
</feature>
<evidence type="ECO:0000313" key="6">
    <source>
        <dbReference type="EMBL" id="TID14806.1"/>
    </source>
</evidence>
<dbReference type="InterPro" id="IPR030374">
    <property type="entry name" value="PABS"/>
</dbReference>
<dbReference type="GO" id="GO:0004766">
    <property type="term" value="F:spermidine synthase activity"/>
    <property type="evidence" value="ECO:0007669"/>
    <property type="project" value="TreeGrafter"/>
</dbReference>
<reference evidence="6 7" key="1">
    <citation type="journal article" date="2019" name="Front. Genet.">
        <title>Whole-Genome Sequencing of the Opportunistic Yeast Pathogen Candida inconspicua Uncovers Its Hybrid Origin.</title>
        <authorList>
            <person name="Mixao V."/>
            <person name="Hansen A.P."/>
            <person name="Saus E."/>
            <person name="Boekhout T."/>
            <person name="Lass-Florl C."/>
            <person name="Gabaldon T."/>
        </authorList>
    </citation>
    <scope>NUCLEOTIDE SEQUENCE [LARGE SCALE GENOMIC DNA]</scope>
    <source>
        <strain evidence="6 7">CBS 180</strain>
    </source>
</reference>
<dbReference type="CDD" id="cd02440">
    <property type="entry name" value="AdoMet_MTases"/>
    <property type="match status" value="1"/>
</dbReference>
<evidence type="ECO:0000259" key="5">
    <source>
        <dbReference type="PROSITE" id="PS51006"/>
    </source>
</evidence>
<evidence type="ECO:0000256" key="2">
    <source>
        <dbReference type="ARBA" id="ARBA00022679"/>
    </source>
</evidence>
<dbReference type="SUPFAM" id="SSF53335">
    <property type="entry name" value="S-adenosyl-L-methionine-dependent methyltransferases"/>
    <property type="match status" value="1"/>
</dbReference>
<dbReference type="InterPro" id="IPR037163">
    <property type="entry name" value="Spermidine_synt_N_sf"/>
</dbReference>
<dbReference type="InterPro" id="IPR035246">
    <property type="entry name" value="Spermidine_synt_N"/>
</dbReference>
<sequence>MSELTHPLIVDGWFREISDESFPGQAFTLRVEKILYAKRSEFQDILVFKSTDFGNVLVLDGMIQVTERDEFAYQEMITHVPLFAHPNPKRVLVIGGGDGGVLREIVKHDCIERATLVEIDDMVIQLSKKYLPNMSKSYENEKVEVKLCDGFKYLKECKDKGEYDIIITDSSDPDGPAEAFFQESYYKLLYDALNEDGIVISMASENVWLNLEKLKKLKNECEKVFPVVKTNYCMIPSYTSGQISLMCCGKNVNIDLVNPIRSVSQEDEKRLFKYYNKKIHSASFVLPTWADNVLNES</sequence>
<dbReference type="Gene3D" id="3.40.50.150">
    <property type="entry name" value="Vaccinia Virus protein VP39"/>
    <property type="match status" value="1"/>
</dbReference>
<dbReference type="PROSITE" id="PS01330">
    <property type="entry name" value="PABS_1"/>
    <property type="match status" value="1"/>
</dbReference>
<dbReference type="Gene3D" id="2.30.140.10">
    <property type="entry name" value="Spermidine synthase, tetramerisation domain"/>
    <property type="match status" value="1"/>
</dbReference>
<dbReference type="Pfam" id="PF17284">
    <property type="entry name" value="Spermine_synt_N"/>
    <property type="match status" value="1"/>
</dbReference>
<organism evidence="6 7">
    <name type="scientific">Pichia inconspicua</name>
    <dbReference type="NCBI Taxonomy" id="52247"/>
    <lineage>
        <taxon>Eukaryota</taxon>
        <taxon>Fungi</taxon>
        <taxon>Dikarya</taxon>
        <taxon>Ascomycota</taxon>
        <taxon>Saccharomycotina</taxon>
        <taxon>Pichiomycetes</taxon>
        <taxon>Pichiales</taxon>
        <taxon>Pichiaceae</taxon>
        <taxon>Pichia</taxon>
    </lineage>
</organism>
<dbReference type="EMBL" id="SELW01000657">
    <property type="protein sequence ID" value="TID14806.1"/>
    <property type="molecule type" value="Genomic_DNA"/>
</dbReference>
<dbReference type="InterPro" id="IPR030668">
    <property type="entry name" value="Spermi_synthase_euk"/>
</dbReference>
<dbReference type="HAMAP" id="MF_00198">
    <property type="entry name" value="Spermidine_synth"/>
    <property type="match status" value="1"/>
</dbReference>
<dbReference type="PIRSF" id="PIRSF000502">
    <property type="entry name" value="Spermidine_synth"/>
    <property type="match status" value="1"/>
</dbReference>
<evidence type="ECO:0000313" key="7">
    <source>
        <dbReference type="Proteomes" id="UP000307173"/>
    </source>
</evidence>
<evidence type="ECO:0000256" key="4">
    <source>
        <dbReference type="RuleBase" id="RU003836"/>
    </source>
</evidence>
<dbReference type="Pfam" id="PF01564">
    <property type="entry name" value="Spermine_synth"/>
    <property type="match status" value="1"/>
</dbReference>
<evidence type="ECO:0000256" key="3">
    <source>
        <dbReference type="PROSITE-ProRule" id="PRU00354"/>
    </source>
</evidence>
<protein>
    <recommendedName>
        <fullName evidence="5">PABS domain-containing protein</fullName>
    </recommendedName>
</protein>
<keyword evidence="3" id="KW-0620">Polyamine biosynthesis</keyword>
<evidence type="ECO:0000256" key="1">
    <source>
        <dbReference type="ARBA" id="ARBA00007867"/>
    </source>
</evidence>
<name>A0A4V4NF49_9ASCO</name>
<dbReference type="FunFam" id="2.30.140.10:FF:000001">
    <property type="entry name" value="SPE3p Spermidine synthase"/>
    <property type="match status" value="1"/>
</dbReference>
<keyword evidence="7" id="KW-1185">Reference proteome</keyword>
<dbReference type="NCBIfam" id="TIGR00417">
    <property type="entry name" value="speE"/>
    <property type="match status" value="1"/>
</dbReference>
<dbReference type="GO" id="GO:0005829">
    <property type="term" value="C:cytosol"/>
    <property type="evidence" value="ECO:0007669"/>
    <property type="project" value="TreeGrafter"/>
</dbReference>
<dbReference type="PANTHER" id="PTHR11558">
    <property type="entry name" value="SPERMIDINE/SPERMINE SYNTHASE"/>
    <property type="match status" value="1"/>
</dbReference>
<dbReference type="GO" id="GO:0008295">
    <property type="term" value="P:spermidine biosynthetic process"/>
    <property type="evidence" value="ECO:0007669"/>
    <property type="project" value="TreeGrafter"/>
</dbReference>
<dbReference type="PROSITE" id="PS51006">
    <property type="entry name" value="PABS_2"/>
    <property type="match status" value="1"/>
</dbReference>